<dbReference type="SMART" id="SM00490">
    <property type="entry name" value="HELICc"/>
    <property type="match status" value="1"/>
</dbReference>
<keyword evidence="4" id="KW-0067">ATP-binding</keyword>
<organism evidence="7">
    <name type="scientific">viral metagenome</name>
    <dbReference type="NCBI Taxonomy" id="1070528"/>
    <lineage>
        <taxon>unclassified sequences</taxon>
        <taxon>metagenomes</taxon>
        <taxon>organismal metagenomes</taxon>
    </lineage>
</organism>
<dbReference type="CDD" id="cd18793">
    <property type="entry name" value="SF2_C_SNF"/>
    <property type="match status" value="1"/>
</dbReference>
<dbReference type="SMART" id="SM00487">
    <property type="entry name" value="DEXDc"/>
    <property type="match status" value="1"/>
</dbReference>
<feature type="domain" description="Helicase ATP-binding" evidence="5">
    <location>
        <begin position="10"/>
        <end position="219"/>
    </location>
</feature>
<evidence type="ECO:0000256" key="4">
    <source>
        <dbReference type="ARBA" id="ARBA00022840"/>
    </source>
</evidence>
<dbReference type="InterPro" id="IPR050628">
    <property type="entry name" value="SNF2_RAD54_helicase_TF"/>
</dbReference>
<dbReference type="GO" id="GO:0005634">
    <property type="term" value="C:nucleus"/>
    <property type="evidence" value="ECO:0007669"/>
    <property type="project" value="TreeGrafter"/>
</dbReference>
<dbReference type="GO" id="GO:0006281">
    <property type="term" value="P:DNA repair"/>
    <property type="evidence" value="ECO:0007669"/>
    <property type="project" value="TreeGrafter"/>
</dbReference>
<dbReference type="InterPro" id="IPR049730">
    <property type="entry name" value="SNF2/RAD54-like_C"/>
</dbReference>
<name>A0A6C0CYT9_9ZZZZ</name>
<keyword evidence="3" id="KW-0347">Helicase</keyword>
<evidence type="ECO:0000256" key="1">
    <source>
        <dbReference type="ARBA" id="ARBA00022741"/>
    </source>
</evidence>
<dbReference type="InterPro" id="IPR014001">
    <property type="entry name" value="Helicase_ATP-bd"/>
</dbReference>
<reference evidence="7" key="1">
    <citation type="journal article" date="2020" name="Nature">
        <title>Giant virus diversity and host interactions through global metagenomics.</title>
        <authorList>
            <person name="Schulz F."/>
            <person name="Roux S."/>
            <person name="Paez-Espino D."/>
            <person name="Jungbluth S."/>
            <person name="Walsh D.A."/>
            <person name="Denef V.J."/>
            <person name="McMahon K.D."/>
            <person name="Konstantinidis K.T."/>
            <person name="Eloe-Fadrosh E.A."/>
            <person name="Kyrpides N.C."/>
            <person name="Woyke T."/>
        </authorList>
    </citation>
    <scope>NUCLEOTIDE SEQUENCE</scope>
    <source>
        <strain evidence="7">GVMAG-M-3300023174-104</strain>
    </source>
</reference>
<dbReference type="PANTHER" id="PTHR45626">
    <property type="entry name" value="TRANSCRIPTION TERMINATION FACTOR 2-RELATED"/>
    <property type="match status" value="1"/>
</dbReference>
<dbReference type="GO" id="GO:0016787">
    <property type="term" value="F:hydrolase activity"/>
    <property type="evidence" value="ECO:0007669"/>
    <property type="project" value="UniProtKB-KW"/>
</dbReference>
<dbReference type="PANTHER" id="PTHR45626:SF17">
    <property type="entry name" value="HELICASE-LIKE TRANSCRIPTION FACTOR"/>
    <property type="match status" value="1"/>
</dbReference>
<keyword evidence="1" id="KW-0547">Nucleotide-binding</keyword>
<feature type="domain" description="Helicase C-terminal" evidence="6">
    <location>
        <begin position="372"/>
        <end position="537"/>
    </location>
</feature>
<evidence type="ECO:0000259" key="6">
    <source>
        <dbReference type="PROSITE" id="PS51194"/>
    </source>
</evidence>
<dbReference type="Pfam" id="PF00271">
    <property type="entry name" value="Helicase_C"/>
    <property type="match status" value="1"/>
</dbReference>
<evidence type="ECO:0000256" key="3">
    <source>
        <dbReference type="ARBA" id="ARBA00022806"/>
    </source>
</evidence>
<evidence type="ECO:0000313" key="7">
    <source>
        <dbReference type="EMBL" id="QHT09986.1"/>
    </source>
</evidence>
<evidence type="ECO:0000259" key="5">
    <source>
        <dbReference type="PROSITE" id="PS51192"/>
    </source>
</evidence>
<dbReference type="Gene3D" id="3.40.50.300">
    <property type="entry name" value="P-loop containing nucleotide triphosphate hydrolases"/>
    <property type="match status" value="2"/>
</dbReference>
<keyword evidence="2" id="KW-0378">Hydrolase</keyword>
<protein>
    <recommendedName>
        <fullName evidence="8">Helicase ATP-binding domain-containing protein</fullName>
    </recommendedName>
</protein>
<dbReference type="GO" id="GO:0005524">
    <property type="term" value="F:ATP binding"/>
    <property type="evidence" value="ECO:0007669"/>
    <property type="project" value="UniProtKB-KW"/>
</dbReference>
<proteinExistence type="predicted"/>
<sequence>MLTDFQQDILNECLKKGSGGLSLKMGTGKTVLALYLAQQQRPDLPSLVVVSKTLLSSWENEIKKFFGDSFPYVILHKEKFATKQGRNEMKNWVLPPFYSKPFLVLTTPQVLGQVYRDLEIERHFVMQVPNEYIGFTNVYHPPDHPLLSPLRVEKGPGLLYTTRWGCLIVDEAHGYCNILTDKCRSIASLCREHVWLLSGTLFSEPKTPNILGYYSLLHDTSTPRDMISMESFLRYASNFRGLQTTIVHRETTGREKPSYQLHHEYVYVKMSKEEIMVYEQIQKVLKKLHTFLRRSETTERRRRFASYILAVITYLRQIFVAPIIVFASIALDVCKLKERSELSILLRDEFMKVGLMDWLEHREALYSSRLLSVVEKLKECTSRQIPRIIIFSAFRTSLKLLEACIHEMEDSNWECMTLESHQSTSMKEKILERFKHSSHGILLLTYKTGSEGLNLQHCNTVFLLDLLWNMSSRQQAIARVARQGQLSSDVNVVTFMSNTGIEKAMLEKQKNKKEIAEELMEGTTTKHYQHMKVEDIVKMVLKEDTNELYQQLLCS</sequence>
<dbReference type="Pfam" id="PF00176">
    <property type="entry name" value="SNF2-rel_dom"/>
    <property type="match status" value="1"/>
</dbReference>
<dbReference type="InterPro" id="IPR027417">
    <property type="entry name" value="P-loop_NTPase"/>
</dbReference>
<dbReference type="EMBL" id="MN739518">
    <property type="protein sequence ID" value="QHT09986.1"/>
    <property type="molecule type" value="Genomic_DNA"/>
</dbReference>
<dbReference type="SUPFAM" id="SSF52540">
    <property type="entry name" value="P-loop containing nucleoside triphosphate hydrolases"/>
    <property type="match status" value="2"/>
</dbReference>
<dbReference type="GO" id="GO:0008094">
    <property type="term" value="F:ATP-dependent activity, acting on DNA"/>
    <property type="evidence" value="ECO:0007669"/>
    <property type="project" value="TreeGrafter"/>
</dbReference>
<evidence type="ECO:0008006" key="8">
    <source>
        <dbReference type="Google" id="ProtNLM"/>
    </source>
</evidence>
<accession>A0A6C0CYT9</accession>
<dbReference type="AlphaFoldDB" id="A0A6C0CYT9"/>
<dbReference type="PROSITE" id="PS51194">
    <property type="entry name" value="HELICASE_CTER"/>
    <property type="match status" value="1"/>
</dbReference>
<evidence type="ECO:0000256" key="2">
    <source>
        <dbReference type="ARBA" id="ARBA00022801"/>
    </source>
</evidence>
<dbReference type="InterPro" id="IPR001650">
    <property type="entry name" value="Helicase_C-like"/>
</dbReference>
<dbReference type="PROSITE" id="PS51192">
    <property type="entry name" value="HELICASE_ATP_BIND_1"/>
    <property type="match status" value="1"/>
</dbReference>
<dbReference type="GO" id="GO:0004386">
    <property type="term" value="F:helicase activity"/>
    <property type="evidence" value="ECO:0007669"/>
    <property type="project" value="UniProtKB-KW"/>
</dbReference>
<dbReference type="InterPro" id="IPR000330">
    <property type="entry name" value="SNF2_N"/>
</dbReference>